<dbReference type="PANTHER" id="PTHR33798:SF5">
    <property type="entry name" value="FLAVIN REDUCTASE LIKE DOMAIN-CONTAINING PROTEIN"/>
    <property type="match status" value="1"/>
</dbReference>
<dbReference type="EMBL" id="JACXYY010000005">
    <property type="protein sequence ID" value="MBD3915602.1"/>
    <property type="molecule type" value="Genomic_DNA"/>
</dbReference>
<dbReference type="InterPro" id="IPR012349">
    <property type="entry name" value="Split_barrel_FMN-bd"/>
</dbReference>
<keyword evidence="7" id="KW-1185">Reference proteome</keyword>
<reference evidence="6 7" key="1">
    <citation type="submission" date="2020-09" db="EMBL/GenBank/DDBJ databases">
        <title>novel species in genus Nocardioides.</title>
        <authorList>
            <person name="Zhang G."/>
        </authorList>
    </citation>
    <scope>NUCLEOTIDE SEQUENCE [LARGE SCALE GENOMIC DNA]</scope>
    <source>
        <strain evidence="6 7">19197</strain>
    </source>
</reference>
<organism evidence="6 7">
    <name type="scientific">Nocardioides hwasunensis</name>
    <dbReference type="NCBI Taxonomy" id="397258"/>
    <lineage>
        <taxon>Bacteria</taxon>
        <taxon>Bacillati</taxon>
        <taxon>Actinomycetota</taxon>
        <taxon>Actinomycetes</taxon>
        <taxon>Propionibacteriales</taxon>
        <taxon>Nocardioidaceae</taxon>
        <taxon>Nocardioides</taxon>
    </lineage>
</organism>
<evidence type="ECO:0000313" key="6">
    <source>
        <dbReference type="EMBL" id="MBD3915602.1"/>
    </source>
</evidence>
<dbReference type="SMART" id="SM00903">
    <property type="entry name" value="Flavin_Reduct"/>
    <property type="match status" value="1"/>
</dbReference>
<dbReference type="InterPro" id="IPR002563">
    <property type="entry name" value="Flavin_Rdtase-like_dom"/>
</dbReference>
<comment type="caution">
    <text evidence="6">The sequence shown here is derived from an EMBL/GenBank/DDBJ whole genome shotgun (WGS) entry which is preliminary data.</text>
</comment>
<evidence type="ECO:0000256" key="4">
    <source>
        <dbReference type="ARBA" id="ARBA00038054"/>
    </source>
</evidence>
<evidence type="ECO:0000256" key="3">
    <source>
        <dbReference type="ARBA" id="ARBA00022643"/>
    </source>
</evidence>
<dbReference type="RefSeq" id="WP_191199930.1">
    <property type="nucleotide sequence ID" value="NZ_BAAAPA010000007.1"/>
</dbReference>
<name>A0ABR8MI00_9ACTN</name>
<dbReference type="Proteomes" id="UP000649289">
    <property type="component" value="Unassembled WGS sequence"/>
</dbReference>
<comment type="similarity">
    <text evidence="4">Belongs to the flavoredoxin family.</text>
</comment>
<feature type="domain" description="Flavin reductase like" evidence="5">
    <location>
        <begin position="27"/>
        <end position="177"/>
    </location>
</feature>
<protein>
    <submittedName>
        <fullName evidence="6">Flavin reductase family protein</fullName>
    </submittedName>
</protein>
<comment type="cofactor">
    <cofactor evidence="1">
        <name>FMN</name>
        <dbReference type="ChEBI" id="CHEBI:58210"/>
    </cofactor>
</comment>
<evidence type="ECO:0000256" key="1">
    <source>
        <dbReference type="ARBA" id="ARBA00001917"/>
    </source>
</evidence>
<evidence type="ECO:0000313" key="7">
    <source>
        <dbReference type="Proteomes" id="UP000649289"/>
    </source>
</evidence>
<dbReference type="Gene3D" id="2.30.110.10">
    <property type="entry name" value="Electron Transport, Fmn-binding Protein, Chain A"/>
    <property type="match status" value="1"/>
</dbReference>
<keyword evidence="3" id="KW-0288">FMN</keyword>
<dbReference type="SUPFAM" id="SSF50475">
    <property type="entry name" value="FMN-binding split barrel"/>
    <property type="match status" value="1"/>
</dbReference>
<gene>
    <name evidence="6" type="ORF">IEZ25_13345</name>
</gene>
<dbReference type="PANTHER" id="PTHR33798">
    <property type="entry name" value="FLAVOPROTEIN OXYGENASE"/>
    <property type="match status" value="1"/>
</dbReference>
<evidence type="ECO:0000256" key="2">
    <source>
        <dbReference type="ARBA" id="ARBA00022630"/>
    </source>
</evidence>
<accession>A0ABR8MI00</accession>
<keyword evidence="2" id="KW-0285">Flavoprotein</keyword>
<sequence>MSPVGPARTTIDPAGLSAAQCYQLLTGVVVPRPIAWVTSTGPDGALNLAPFSAFTMVSNMPPMVGINIGLRDGEPKDTSRNIEARGEYVVNIAGWEHHHAVHESGLPYPPGVDEAHELGLATTASDVVSVPRLVDARVSLECRLSQVVEFGRAGARFTVGEVVRFHVATDALDGFKIDTATLDPLARVAGPTYTRIGSVERLQGVQSVSG</sequence>
<proteinExistence type="inferred from homology"/>
<evidence type="ECO:0000259" key="5">
    <source>
        <dbReference type="SMART" id="SM00903"/>
    </source>
</evidence>
<dbReference type="Pfam" id="PF01613">
    <property type="entry name" value="Flavin_Reduct"/>
    <property type="match status" value="1"/>
</dbReference>